<name>A0A9D3NG56_9TELE</name>
<feature type="region of interest" description="Disordered" evidence="1">
    <location>
        <begin position="1321"/>
        <end position="1351"/>
    </location>
</feature>
<feature type="compositionally biased region" description="Low complexity" evidence="1">
    <location>
        <begin position="1210"/>
        <end position="1231"/>
    </location>
</feature>
<evidence type="ECO:0000256" key="1">
    <source>
        <dbReference type="SAM" id="MobiDB-lite"/>
    </source>
</evidence>
<feature type="region of interest" description="Disordered" evidence="1">
    <location>
        <begin position="1383"/>
        <end position="1465"/>
    </location>
</feature>
<feature type="compositionally biased region" description="Low complexity" evidence="1">
    <location>
        <begin position="1145"/>
        <end position="1176"/>
    </location>
</feature>
<feature type="region of interest" description="Disordered" evidence="1">
    <location>
        <begin position="353"/>
        <end position="382"/>
    </location>
</feature>
<keyword evidence="2" id="KW-0732">Signal</keyword>
<feature type="region of interest" description="Disordered" evidence="1">
    <location>
        <begin position="757"/>
        <end position="859"/>
    </location>
</feature>
<feature type="region of interest" description="Disordered" evidence="1">
    <location>
        <begin position="575"/>
        <end position="624"/>
    </location>
</feature>
<gene>
    <name evidence="3" type="ORF">KOW79_014217</name>
</gene>
<feature type="compositionally biased region" description="Low complexity" evidence="1">
    <location>
        <begin position="356"/>
        <end position="382"/>
    </location>
</feature>
<feature type="compositionally biased region" description="Polar residues" evidence="1">
    <location>
        <begin position="575"/>
        <end position="596"/>
    </location>
</feature>
<feature type="compositionally biased region" description="Low complexity" evidence="1">
    <location>
        <begin position="1082"/>
        <end position="1115"/>
    </location>
</feature>
<evidence type="ECO:0000313" key="4">
    <source>
        <dbReference type="Proteomes" id="UP000824219"/>
    </source>
</evidence>
<feature type="region of interest" description="Disordered" evidence="1">
    <location>
        <begin position="476"/>
        <end position="504"/>
    </location>
</feature>
<feature type="compositionally biased region" description="Low complexity" evidence="1">
    <location>
        <begin position="415"/>
        <end position="436"/>
    </location>
</feature>
<reference evidence="3 4" key="1">
    <citation type="submission" date="2021-06" db="EMBL/GenBank/DDBJ databases">
        <title>Chromosome-level genome assembly of the red-tail catfish (Hemibagrus wyckioides).</title>
        <authorList>
            <person name="Shao F."/>
        </authorList>
    </citation>
    <scope>NUCLEOTIDE SEQUENCE [LARGE SCALE GENOMIC DNA]</scope>
    <source>
        <strain evidence="3">EC202008001</strain>
        <tissue evidence="3">Blood</tissue>
    </source>
</reference>
<feature type="compositionally biased region" description="Polar residues" evidence="1">
    <location>
        <begin position="1121"/>
        <end position="1136"/>
    </location>
</feature>
<proteinExistence type="predicted"/>
<feature type="compositionally biased region" description="Low complexity" evidence="1">
    <location>
        <begin position="1436"/>
        <end position="1453"/>
    </location>
</feature>
<feature type="compositionally biased region" description="Polar residues" evidence="1">
    <location>
        <begin position="1240"/>
        <end position="1249"/>
    </location>
</feature>
<feature type="compositionally biased region" description="Low complexity" evidence="1">
    <location>
        <begin position="779"/>
        <end position="804"/>
    </location>
</feature>
<feature type="region of interest" description="Disordered" evidence="1">
    <location>
        <begin position="1082"/>
        <end position="1177"/>
    </location>
</feature>
<feature type="compositionally biased region" description="Low complexity" evidence="1">
    <location>
        <begin position="965"/>
        <end position="987"/>
    </location>
</feature>
<feature type="region of interest" description="Disordered" evidence="1">
    <location>
        <begin position="658"/>
        <end position="686"/>
    </location>
</feature>
<feature type="compositionally biased region" description="Low complexity" evidence="1">
    <location>
        <begin position="477"/>
        <end position="503"/>
    </location>
</feature>
<feature type="compositionally biased region" description="Low complexity" evidence="1">
    <location>
        <begin position="1268"/>
        <end position="1287"/>
    </location>
</feature>
<feature type="region of interest" description="Disordered" evidence="1">
    <location>
        <begin position="231"/>
        <end position="254"/>
    </location>
</feature>
<dbReference type="Proteomes" id="UP000824219">
    <property type="component" value="Linkage Group LG16"/>
</dbReference>
<keyword evidence="4" id="KW-1185">Reference proteome</keyword>
<organism evidence="3 4">
    <name type="scientific">Hemibagrus wyckioides</name>
    <dbReference type="NCBI Taxonomy" id="337641"/>
    <lineage>
        <taxon>Eukaryota</taxon>
        <taxon>Metazoa</taxon>
        <taxon>Chordata</taxon>
        <taxon>Craniata</taxon>
        <taxon>Vertebrata</taxon>
        <taxon>Euteleostomi</taxon>
        <taxon>Actinopterygii</taxon>
        <taxon>Neopterygii</taxon>
        <taxon>Teleostei</taxon>
        <taxon>Ostariophysi</taxon>
        <taxon>Siluriformes</taxon>
        <taxon>Bagridae</taxon>
        <taxon>Hemibagrus</taxon>
    </lineage>
</organism>
<evidence type="ECO:0000256" key="2">
    <source>
        <dbReference type="SAM" id="SignalP"/>
    </source>
</evidence>
<feature type="region of interest" description="Disordered" evidence="1">
    <location>
        <begin position="1268"/>
        <end position="1293"/>
    </location>
</feature>
<comment type="caution">
    <text evidence="3">The sequence shown here is derived from an EMBL/GenBank/DDBJ whole genome shotgun (WGS) entry which is preliminary data.</text>
</comment>
<evidence type="ECO:0000313" key="3">
    <source>
        <dbReference type="EMBL" id="KAG7322871.1"/>
    </source>
</evidence>
<feature type="region of interest" description="Disordered" evidence="1">
    <location>
        <begin position="290"/>
        <end position="340"/>
    </location>
</feature>
<feature type="compositionally biased region" description="Low complexity" evidence="1">
    <location>
        <begin position="1322"/>
        <end position="1347"/>
    </location>
</feature>
<dbReference type="EMBL" id="JAHKSW010000016">
    <property type="protein sequence ID" value="KAG7322871.1"/>
    <property type="molecule type" value="Genomic_DNA"/>
</dbReference>
<sequence>MWDCKRLWLLFFALLYLKDVRALGVWRKRSAQDWYSVAAQIPLALPKEPASFHDGAQMSTAMRNEGFQRQNFVLYAQAASNQDVSSTALQNSYGTPSSVRVQSDNTVSSSLPQQRPQDISTFQTSQSWMQNASSYSGSRHQTSTGSGLSQEFASLYAGQSSSSPAFIVTQPASVSTVSNGSTSSSYSASQSQGSTGYGLSQGLASQFGSVQTQGTTQLSSAPGLTVIRQASPSVVSRGSTSSSSGTGSQSQGSSVYGLSQGLASQYGYGGFQTQQGTTWLSSAPGLSVIQPSSDSVVSSGSAASTSSSYSGSQSPSVYWQSPSSLSSQHVGSQGQQSINQMSSAPGLTVLQQATPSVVSSGSTSSASSSYTGSQSQGSTGYGLSQGLASQFGRVQTQQGTTQLSSAPGLSVIQPSSDSAVSNGSSSTSSSYSISQSQGSTVYGPSQGLASQYGGFQTQQGTTWLSSAPGLTVIQQASPSVVSRGSTSSTSSSGTGSQNQGSSVYGLSQGLASQYGYVRFQTQQGINQPGSVPAIVTQPASDSAMSNGSSMSSFYSGSQSPSTSWLSLALSRPSGSVQTHHGITQLGSLPGLSVTQPSSDSAVSNGSSSTSSSYSVSQSQGSTVYGPSQGLASQYGGFQTQQGTTWLSSAPGLTVIQQASPSVVSRGSTSSTSSSGTGSQNQGSSVYGLSQGLASQYGYVRFQTQQGINQPGSVPAIVTQPASDSAMSNGSSMSSFYSGSQSPSTSWLSLALSRPSGSVQTHHGITQLGSLPGLSVTQPSSDSAVSNGSSSTSSSYSVSQSQGSTVYGPSQGLASRYGGFQTPQGTTRLSSAPGLSVIQPAPDSAVSSGSAASTSSSYSGSQSPSAYWQSLSSLSSQYVGSLGLQGMNQISSAPGLTVLQQATPSVVSSSISSSSSSYPGSQSQTSTGYGLSQWLASRYGSFQTRPGTNQLSSLTVTQQVPESGMSSGPVASGISSSSLSGSQSPSSSWLSLGITRPYSSTQTQHGINQRGSAPGLTVIQPASDSAVSNGSATSISGSYSGSQSPSTFWQSLSSLSSQNVGSQRQQSVNQLGTVPRLTVIQPASDSAVSSGSAASTSSSGTGSQSQGSSVYGPSQGLASQFGRVQTQQGTTQLSSAPGLTVIRPASPSVVSRGSTSSTSSSYSGSQSQGSTGLPQGLASQTGYRFQTQQGINHMSSAPSLTVTQQASPSVVSSGATASTSGSYSGSQSPSTSWLSLALSRPSGSSQTQHGVNQLGSVIQLASDSVVSNGSATSTSSSYSGSQSQGSTGLPQGLASQTGYRFQTQQGTTRLNSAPGLTMIQQASPSVVSSGSTSSTSSTHTGSQSRGSSVYGLSRGLASQSGRLQMQQGTTHLSSAPGLTVIQQASPSVVSSGTTSGPSGLHTGSQSQSATGYWSSRGLSSRYDLQTQQSTHLNQQASSTLTSSHSNVNTSNTYSASQNPSLSQAGGSYLGVRNQNIQKPGAFNQQVPALWMGRYSCKNGFNSSSDISKLS</sequence>
<evidence type="ECO:0008006" key="5">
    <source>
        <dbReference type="Google" id="ProtNLM"/>
    </source>
</evidence>
<feature type="compositionally biased region" description="Polar residues" evidence="1">
    <location>
        <begin position="757"/>
        <end position="778"/>
    </location>
</feature>
<feature type="compositionally biased region" description="Low complexity" evidence="1">
    <location>
        <begin position="290"/>
        <end position="337"/>
    </location>
</feature>
<feature type="compositionally biased region" description="Low complexity" evidence="1">
    <location>
        <begin position="843"/>
        <end position="859"/>
    </location>
</feature>
<protein>
    <recommendedName>
        <fullName evidence="5">Mucin-19-like</fullName>
    </recommendedName>
</protein>
<feature type="compositionally biased region" description="Polar residues" evidence="1">
    <location>
        <begin position="1454"/>
        <end position="1464"/>
    </location>
</feature>
<dbReference type="OrthoDB" id="8965130at2759"/>
<feature type="signal peptide" evidence="2">
    <location>
        <begin position="1"/>
        <end position="22"/>
    </location>
</feature>
<feature type="compositionally biased region" description="Low complexity" evidence="1">
    <location>
        <begin position="659"/>
        <end position="685"/>
    </location>
</feature>
<feature type="region of interest" description="Disordered" evidence="1">
    <location>
        <begin position="957"/>
        <end position="987"/>
    </location>
</feature>
<feature type="compositionally biased region" description="Polar residues" evidence="1">
    <location>
        <begin position="1400"/>
        <end position="1435"/>
    </location>
</feature>
<feature type="compositionally biased region" description="Polar residues" evidence="1">
    <location>
        <begin position="820"/>
        <end position="829"/>
    </location>
</feature>
<feature type="region of interest" description="Disordered" evidence="1">
    <location>
        <begin position="394"/>
        <end position="437"/>
    </location>
</feature>
<feature type="region of interest" description="Disordered" evidence="1">
    <location>
        <begin position="87"/>
        <end position="125"/>
    </location>
</feature>
<feature type="compositionally biased region" description="Polar residues" evidence="1">
    <location>
        <begin position="394"/>
        <end position="407"/>
    </location>
</feature>
<accession>A0A9D3NG56</accession>
<feature type="compositionally biased region" description="Low complexity" evidence="1">
    <location>
        <begin position="597"/>
        <end position="622"/>
    </location>
</feature>
<feature type="region of interest" description="Disordered" evidence="1">
    <location>
        <begin position="1210"/>
        <end position="1249"/>
    </location>
</feature>
<feature type="compositionally biased region" description="Low complexity" evidence="1">
    <location>
        <begin position="1384"/>
        <end position="1397"/>
    </location>
</feature>
<feature type="chain" id="PRO_5039467719" description="Mucin-19-like" evidence="2">
    <location>
        <begin position="23"/>
        <end position="1509"/>
    </location>
</feature>